<dbReference type="InterPro" id="IPR020012">
    <property type="entry name" value="LysM_FimV"/>
</dbReference>
<sequence length="781" mass="80148">MALAAALASTLAGNAWALALGRVAVQSQLGEPLRAEIEVPAITDAEAVSLQVGIAPAERFRAANLEFNALLQDVSLEVQRRTDGRTVIVVRSARPVSEPFLDLVVQARWAGGELLRSYTLLFDPPNLRPPTPVAPAVTAAPPTPAAPIVTDVRPAQPVPPAQPSAAAPGTPPRAAPTDRPAAQTATAPKQITVKPGETAGRIAAEHKPADVTLEQMLVALLRANPQAFIRNNINLVRAGAVIDLPDTAGAAAVDPQEARRIVAAQTRDFNEYRRRLAAAAPAQEAPPASRTATGAVQAAVAEDKPQASAQDKLTLTKPGAPAPAEAQIAEARQRGETEQRVAELNRNLQELEQLRQAASAPASAPTTAPATGAATAATAGDGAGPQVPASPPAPPAPPAEPPAPPAPAAPPPPAPVPAPAPTPPEAGVVGTLLAHPLTLPAAGGVAVLLAVLAWWRVRQRQRQAGNDQPAEPHVDAVGQTVDTDDEAPVSSMMYSPSQLDAGGDVDPVAEADVYLAYGRDQQAEEILLEALRLHPDRLPVRLKLLEIYAQRPDAARFEAAARELHALTQGQGPEWQRACELGMTLDPDNPLYRPAGAGGAAAAAGTMAAGAAGLAGTATPDADIVPELDLTFDTSAAEPASAPATAAAPPADDLDFDLDLTAEAPTPEPDDASPPPTGAAAPGLPPELDGLSLDLPTDEPPRAEPASAAAPADEAPADDLSSLEITEGLGENDPLETKLSLAREFEAIGDVDGARTLAEEVVAEASGELQERARAFLAQLA</sequence>
<feature type="signal peptide" evidence="2">
    <location>
        <begin position="1"/>
        <end position="17"/>
    </location>
</feature>
<feature type="compositionally biased region" description="Pro residues" evidence="1">
    <location>
        <begin position="388"/>
        <end position="422"/>
    </location>
</feature>
<feature type="compositionally biased region" description="Basic and acidic residues" evidence="1">
    <location>
        <begin position="331"/>
        <end position="340"/>
    </location>
</feature>
<dbReference type="Pfam" id="PF25800">
    <property type="entry name" value="FimV_N"/>
    <property type="match status" value="1"/>
</dbReference>
<dbReference type="Gene3D" id="3.10.350.10">
    <property type="entry name" value="LysM domain"/>
    <property type="match status" value="1"/>
</dbReference>
<protein>
    <recommendedName>
        <fullName evidence="3">FimV N-terminal domain-containing protein</fullName>
    </recommendedName>
</protein>
<organism evidence="4 5">
    <name type="scientific">Tepidimonas fonticaldi</name>
    <dbReference type="NCBI Taxonomy" id="1101373"/>
    <lineage>
        <taxon>Bacteria</taxon>
        <taxon>Pseudomonadati</taxon>
        <taxon>Pseudomonadota</taxon>
        <taxon>Betaproteobacteria</taxon>
        <taxon>Burkholderiales</taxon>
        <taxon>Tepidimonas</taxon>
    </lineage>
</organism>
<dbReference type="InterPro" id="IPR020011">
    <property type="entry name" value="FimV_C"/>
</dbReference>
<feature type="compositionally biased region" description="Low complexity" evidence="1">
    <location>
        <begin position="175"/>
        <end position="188"/>
    </location>
</feature>
<feature type="compositionally biased region" description="Low complexity" evidence="1">
    <location>
        <begin position="704"/>
        <end position="714"/>
    </location>
</feature>
<feature type="compositionally biased region" description="Low complexity" evidence="1">
    <location>
        <begin position="318"/>
        <end position="330"/>
    </location>
</feature>
<dbReference type="InterPro" id="IPR057840">
    <property type="entry name" value="FimV_N"/>
</dbReference>
<dbReference type="Proteomes" id="UP000091969">
    <property type="component" value="Unassembled WGS sequence"/>
</dbReference>
<evidence type="ECO:0000313" key="4">
    <source>
        <dbReference type="EMBL" id="OBS31893.1"/>
    </source>
</evidence>
<dbReference type="InterPro" id="IPR018392">
    <property type="entry name" value="LysM"/>
</dbReference>
<reference evidence="4 5" key="1">
    <citation type="submission" date="2016-06" db="EMBL/GenBank/DDBJ databases">
        <title>Genome sequence of Tepidimonas fonticaldi PL17.</title>
        <authorList>
            <person name="Pinnaka A.K."/>
        </authorList>
    </citation>
    <scope>NUCLEOTIDE SEQUENCE [LARGE SCALE GENOMIC DNA]</scope>
    <source>
        <strain evidence="4 5">PL17</strain>
    </source>
</reference>
<keyword evidence="2" id="KW-0732">Signal</keyword>
<dbReference type="EMBL" id="LZDH01000006">
    <property type="protein sequence ID" value="OBS31893.1"/>
    <property type="molecule type" value="Genomic_DNA"/>
</dbReference>
<dbReference type="Gene3D" id="1.20.58.2200">
    <property type="match status" value="1"/>
</dbReference>
<feature type="domain" description="FimV N-terminal" evidence="3">
    <location>
        <begin position="18"/>
        <end position="125"/>
    </location>
</feature>
<evidence type="ECO:0000259" key="3">
    <source>
        <dbReference type="Pfam" id="PF25800"/>
    </source>
</evidence>
<dbReference type="InterPro" id="IPR036779">
    <property type="entry name" value="LysM_dom_sf"/>
</dbReference>
<feature type="region of interest" description="Disordered" evidence="1">
    <location>
        <begin position="661"/>
        <end position="718"/>
    </location>
</feature>
<dbReference type="STRING" id="1101373.A9O67_11705"/>
<name>A0A1A6DYG4_9BURK</name>
<dbReference type="NCBIfam" id="TIGR03505">
    <property type="entry name" value="FimV_core"/>
    <property type="match status" value="1"/>
</dbReference>
<gene>
    <name evidence="4" type="ORF">A9O67_11705</name>
</gene>
<feature type="region of interest" description="Disordered" evidence="1">
    <location>
        <begin position="277"/>
        <end position="340"/>
    </location>
</feature>
<evidence type="ECO:0000313" key="5">
    <source>
        <dbReference type="Proteomes" id="UP000091969"/>
    </source>
</evidence>
<dbReference type="AlphaFoldDB" id="A0A1A6DYG4"/>
<feature type="compositionally biased region" description="Low complexity" evidence="1">
    <location>
        <begin position="355"/>
        <end position="380"/>
    </location>
</feature>
<evidence type="ECO:0000256" key="1">
    <source>
        <dbReference type="SAM" id="MobiDB-lite"/>
    </source>
</evidence>
<feature type="compositionally biased region" description="Low complexity" evidence="1">
    <location>
        <begin position="678"/>
        <end position="691"/>
    </location>
</feature>
<keyword evidence="5" id="KW-1185">Reference proteome</keyword>
<comment type="caution">
    <text evidence="4">The sequence shown here is derived from an EMBL/GenBank/DDBJ whole genome shotgun (WGS) entry which is preliminary data.</text>
</comment>
<feature type="region of interest" description="Disordered" evidence="1">
    <location>
        <begin position="132"/>
        <end position="194"/>
    </location>
</feature>
<dbReference type="InterPro" id="IPR038440">
    <property type="entry name" value="FimV_C_sf"/>
</dbReference>
<feature type="chain" id="PRO_5008343844" description="FimV N-terminal domain-containing protein" evidence="2">
    <location>
        <begin position="18"/>
        <end position="781"/>
    </location>
</feature>
<feature type="region of interest" description="Disordered" evidence="1">
    <location>
        <begin position="355"/>
        <end position="422"/>
    </location>
</feature>
<proteinExistence type="predicted"/>
<dbReference type="NCBIfam" id="TIGR03504">
    <property type="entry name" value="FimV_Cterm"/>
    <property type="match status" value="1"/>
</dbReference>
<feature type="compositionally biased region" description="Low complexity" evidence="1">
    <location>
        <begin position="277"/>
        <end position="288"/>
    </location>
</feature>
<accession>A0A1A6DYG4</accession>
<evidence type="ECO:0000256" key="2">
    <source>
        <dbReference type="SAM" id="SignalP"/>
    </source>
</evidence>
<dbReference type="CDD" id="cd00118">
    <property type="entry name" value="LysM"/>
    <property type="match status" value="1"/>
</dbReference>